<comment type="caution">
    <text evidence="2">The sequence shown here is derived from an EMBL/GenBank/DDBJ whole genome shotgun (WGS) entry which is preliminary data.</text>
</comment>
<dbReference type="CDD" id="cd00761">
    <property type="entry name" value="Glyco_tranf_GTA_type"/>
    <property type="match status" value="1"/>
</dbReference>
<keyword evidence="3" id="KW-1185">Reference proteome</keyword>
<dbReference type="SUPFAM" id="SSF53448">
    <property type="entry name" value="Nucleotide-diphospho-sugar transferases"/>
    <property type="match status" value="1"/>
</dbReference>
<organism evidence="2 3">
    <name type="scientific">Dyadobacter linearis</name>
    <dbReference type="NCBI Taxonomy" id="2823330"/>
    <lineage>
        <taxon>Bacteria</taxon>
        <taxon>Pseudomonadati</taxon>
        <taxon>Bacteroidota</taxon>
        <taxon>Cytophagia</taxon>
        <taxon>Cytophagales</taxon>
        <taxon>Spirosomataceae</taxon>
        <taxon>Dyadobacter</taxon>
    </lineage>
</organism>
<name>A0ABN7R3N3_9BACT</name>
<dbReference type="InterPro" id="IPR029044">
    <property type="entry name" value="Nucleotide-diphossugar_trans"/>
</dbReference>
<gene>
    <name evidence="2" type="primary">arnC_1</name>
    <name evidence="2" type="ORF">DYBT9623_01513</name>
</gene>
<dbReference type="InterPro" id="IPR001173">
    <property type="entry name" value="Glyco_trans_2-like"/>
</dbReference>
<evidence type="ECO:0000313" key="2">
    <source>
        <dbReference type="EMBL" id="CAG5068781.1"/>
    </source>
</evidence>
<dbReference type="InterPro" id="IPR050834">
    <property type="entry name" value="Glycosyltransf_2"/>
</dbReference>
<accession>A0ABN7R3N3</accession>
<dbReference type="Gene3D" id="3.90.550.10">
    <property type="entry name" value="Spore Coat Polysaccharide Biosynthesis Protein SpsA, Chain A"/>
    <property type="match status" value="1"/>
</dbReference>
<keyword evidence="2" id="KW-0808">Transferase</keyword>
<dbReference type="PANTHER" id="PTHR43685:SF11">
    <property type="entry name" value="GLYCOSYLTRANSFERASE TAGX-RELATED"/>
    <property type="match status" value="1"/>
</dbReference>
<dbReference type="Proteomes" id="UP000679725">
    <property type="component" value="Unassembled WGS sequence"/>
</dbReference>
<evidence type="ECO:0000259" key="1">
    <source>
        <dbReference type="Pfam" id="PF00535"/>
    </source>
</evidence>
<keyword evidence="2" id="KW-0328">Glycosyltransferase</keyword>
<dbReference type="PANTHER" id="PTHR43685">
    <property type="entry name" value="GLYCOSYLTRANSFERASE"/>
    <property type="match status" value="1"/>
</dbReference>
<dbReference type="EMBL" id="CAJRAU010000002">
    <property type="protein sequence ID" value="CAG5068781.1"/>
    <property type="molecule type" value="Genomic_DNA"/>
</dbReference>
<dbReference type="EC" id="2.4.2.53" evidence="2"/>
<dbReference type="Pfam" id="PF00535">
    <property type="entry name" value="Glycos_transf_2"/>
    <property type="match status" value="1"/>
</dbReference>
<proteinExistence type="predicted"/>
<feature type="domain" description="Glycosyltransferase 2-like" evidence="1">
    <location>
        <begin position="6"/>
        <end position="122"/>
    </location>
</feature>
<sequence length="319" mass="37470">MNPLVSIIIPSYNYGFIIEETLRNLQEQSYTNWEALIVDDGSSDNTAEVVRKFVAQDSRIHFFTQKNKGVSVARNLGFAHSKGSYIQFLDADDLLSKDKLAVQVEYLETHPGTDISYTDHLYFEHDRPEIMYPDYEMNNHNWLPKIDAKGYDAINTLIYSNIAVVSSPMLRRAVVEKVKGFPEFSNYTEDWEFWFQCAIMGARYTFLDDDRAKTLIRIHQRNTSRNIQIMQAGELQFRKRIVAQLRDSQVLNAEEKDILLQRNAASTQKLYKYMMYHADLGSLPQLKILYNLVDRKTFISYYFKSLNFKRKELFKKKKR</sequence>
<protein>
    <submittedName>
        <fullName evidence="2">Undecaprenyl-phosphate 4-deoxy-4-formamido-L-arabinose transferase</fullName>
        <ecNumber evidence="2">2.4.2.53</ecNumber>
    </submittedName>
</protein>
<dbReference type="RefSeq" id="WP_215232911.1">
    <property type="nucleotide sequence ID" value="NZ_CAJRAU010000002.1"/>
</dbReference>
<reference evidence="2 3" key="1">
    <citation type="submission" date="2021-04" db="EMBL/GenBank/DDBJ databases">
        <authorList>
            <person name="Rodrigo-Torres L."/>
            <person name="Arahal R. D."/>
            <person name="Lucena T."/>
        </authorList>
    </citation>
    <scope>NUCLEOTIDE SEQUENCE [LARGE SCALE GENOMIC DNA]</scope>
    <source>
        <strain evidence="2 3">CECT 9623</strain>
    </source>
</reference>
<evidence type="ECO:0000313" key="3">
    <source>
        <dbReference type="Proteomes" id="UP000679725"/>
    </source>
</evidence>
<dbReference type="GO" id="GO:0099621">
    <property type="term" value="F:undecaprenyl-phosphate 4-deoxy-4-formamido-L-arabinose transferase activity"/>
    <property type="evidence" value="ECO:0007669"/>
    <property type="project" value="UniProtKB-EC"/>
</dbReference>